<evidence type="ECO:0000313" key="1">
    <source>
        <dbReference type="EMBL" id="ACN84767.1"/>
    </source>
</evidence>
<organism evidence="1 2">
    <name type="scientific">Brachyspira hyodysenteriae (strain ATCC 49526 / WA1)</name>
    <dbReference type="NCBI Taxonomy" id="565034"/>
    <lineage>
        <taxon>Bacteria</taxon>
        <taxon>Pseudomonadati</taxon>
        <taxon>Spirochaetota</taxon>
        <taxon>Spirochaetia</taxon>
        <taxon>Brachyspirales</taxon>
        <taxon>Brachyspiraceae</taxon>
        <taxon>Brachyspira</taxon>
    </lineage>
</organism>
<gene>
    <name evidence="1" type="ordered locus">BHWA1_02312</name>
</gene>
<protein>
    <submittedName>
        <fullName evidence="1">Uncharacterized protein</fullName>
    </submittedName>
</protein>
<proteinExistence type="predicted"/>
<name>A0A3B6VD50_BRAHW</name>
<keyword evidence="2" id="KW-1185">Reference proteome</keyword>
<dbReference type="Proteomes" id="UP000001803">
    <property type="component" value="Chromosome"/>
</dbReference>
<dbReference type="KEGG" id="bhy:BHWA1_02312"/>
<reference evidence="1 2" key="1">
    <citation type="journal article" date="2009" name="PLoS ONE">
        <title>Genome sequence of the pathogenic intestinal spirochete Brachyspira hyodysenteriae reveals adaptations to its lifestyle in the porcine large intestine.</title>
        <authorList>
            <person name="Bellgard M.I."/>
            <person name="Wanchanthuek P."/>
            <person name="La T."/>
            <person name="Ryan K."/>
            <person name="Moolhuijzen P."/>
            <person name="Albertyn Z."/>
            <person name="Shaban B."/>
            <person name="Motro Y."/>
            <person name="Dunn D.S."/>
            <person name="Schibeci D."/>
            <person name="Hunter A."/>
            <person name="Barrero R."/>
            <person name="Phillips N.D."/>
            <person name="Hampson D.J."/>
        </authorList>
    </citation>
    <scope>NUCLEOTIDE SEQUENCE [LARGE SCALE GENOMIC DNA]</scope>
    <source>
        <strain evidence="2">ATCC 49526 / WA1</strain>
    </source>
</reference>
<evidence type="ECO:0000313" key="2">
    <source>
        <dbReference type="Proteomes" id="UP000001803"/>
    </source>
</evidence>
<sequence>MTFFNILKIIYSKTKRDFIYEKILIYNIIYAVGYVF</sequence>
<accession>A0A3B6VD50</accession>
<dbReference type="EMBL" id="CP001357">
    <property type="protein sequence ID" value="ACN84767.1"/>
    <property type="molecule type" value="Genomic_DNA"/>
</dbReference>
<dbReference type="STRING" id="565034.BHWA1_02312"/>
<dbReference type="AlphaFoldDB" id="A0A3B6VD50"/>